<evidence type="ECO:0000256" key="1">
    <source>
        <dbReference type="ARBA" id="ARBA00023284"/>
    </source>
</evidence>
<proteinExistence type="predicted"/>
<feature type="domain" description="Thioredoxin" evidence="3">
    <location>
        <begin position="57"/>
        <end position="198"/>
    </location>
</feature>
<dbReference type="Proteomes" id="UP000594464">
    <property type="component" value="Chromosome"/>
</dbReference>
<dbReference type="InterPro" id="IPR013766">
    <property type="entry name" value="Thioredoxin_domain"/>
</dbReference>
<organism evidence="4 5">
    <name type="scientific">Candidatus Nitrohelix vancouverensis</name>
    <dbReference type="NCBI Taxonomy" id="2705534"/>
    <lineage>
        <taxon>Bacteria</taxon>
        <taxon>Pseudomonadati</taxon>
        <taxon>Nitrospinota/Tectimicrobiota group</taxon>
        <taxon>Nitrospinota</taxon>
        <taxon>Nitrospinia</taxon>
        <taxon>Nitrospinales</taxon>
        <taxon>Nitrospinaceae</taxon>
        <taxon>Candidatus Nitrohelix</taxon>
    </lineage>
</organism>
<reference evidence="5" key="1">
    <citation type="submission" date="2020-02" db="EMBL/GenBank/DDBJ databases">
        <title>Genomic and physiological characterization of two novel Nitrospinaceae genera.</title>
        <authorList>
            <person name="Mueller A.J."/>
            <person name="Jung M.-Y."/>
            <person name="Strachan C.R."/>
            <person name="Herbold C.W."/>
            <person name="Kirkegaard R.H."/>
            <person name="Daims H."/>
        </authorList>
    </citation>
    <scope>NUCLEOTIDE SEQUENCE [LARGE SCALE GENOMIC DNA]</scope>
</reference>
<dbReference type="GO" id="GO:0016491">
    <property type="term" value="F:oxidoreductase activity"/>
    <property type="evidence" value="ECO:0007669"/>
    <property type="project" value="InterPro"/>
</dbReference>
<sequence>MKSIDSSEKNSIPVKKYLALFGILFVGTLLVFMEHFNEEPFDAEDVANLPSHIQERSEVGFMAPDFTLRNLKNNRVNLADYRGQVVVLNFWATWCAPCRVEMPAFETLYKRYRSEGLVVLAVSLDKMALEKVPQFVEERHLTYDVLMDTEGTAERLYPSFTIPFTYVIDRTGRIVSRVDGAKNWESEETFEAVEYLLGLREAEHDHEH</sequence>
<dbReference type="InterPro" id="IPR000866">
    <property type="entry name" value="AhpC/TSA"/>
</dbReference>
<dbReference type="AlphaFoldDB" id="A0A7T0C4Y1"/>
<feature type="transmembrane region" description="Helical" evidence="2">
    <location>
        <begin position="17"/>
        <end position="36"/>
    </location>
</feature>
<protein>
    <submittedName>
        <fullName evidence="4">TlpA family protein disulfide reductase</fullName>
    </submittedName>
</protein>
<keyword evidence="2" id="KW-0812">Transmembrane</keyword>
<dbReference type="PROSITE" id="PS00194">
    <property type="entry name" value="THIOREDOXIN_1"/>
    <property type="match status" value="1"/>
</dbReference>
<dbReference type="KEGG" id="nva:G3M78_14520"/>
<dbReference type="SUPFAM" id="SSF52833">
    <property type="entry name" value="Thioredoxin-like"/>
    <property type="match status" value="1"/>
</dbReference>
<evidence type="ECO:0000313" key="4">
    <source>
        <dbReference type="EMBL" id="QPJ66548.1"/>
    </source>
</evidence>
<keyword evidence="1" id="KW-0676">Redox-active center</keyword>
<dbReference type="PROSITE" id="PS51352">
    <property type="entry name" value="THIOREDOXIN_2"/>
    <property type="match status" value="1"/>
</dbReference>
<keyword evidence="2" id="KW-0472">Membrane</keyword>
<dbReference type="Gene3D" id="3.40.30.10">
    <property type="entry name" value="Glutaredoxin"/>
    <property type="match status" value="1"/>
</dbReference>
<dbReference type="CDD" id="cd02966">
    <property type="entry name" value="TlpA_like_family"/>
    <property type="match status" value="1"/>
</dbReference>
<dbReference type="GO" id="GO:0016209">
    <property type="term" value="F:antioxidant activity"/>
    <property type="evidence" value="ECO:0007669"/>
    <property type="project" value="InterPro"/>
</dbReference>
<dbReference type="EMBL" id="CP048620">
    <property type="protein sequence ID" value="QPJ66548.1"/>
    <property type="molecule type" value="Genomic_DNA"/>
</dbReference>
<dbReference type="Pfam" id="PF00578">
    <property type="entry name" value="AhpC-TSA"/>
    <property type="match status" value="1"/>
</dbReference>
<dbReference type="InterPro" id="IPR050553">
    <property type="entry name" value="Thioredoxin_ResA/DsbE_sf"/>
</dbReference>
<dbReference type="InterPro" id="IPR017937">
    <property type="entry name" value="Thioredoxin_CS"/>
</dbReference>
<keyword evidence="2" id="KW-1133">Transmembrane helix</keyword>
<evidence type="ECO:0000259" key="3">
    <source>
        <dbReference type="PROSITE" id="PS51352"/>
    </source>
</evidence>
<dbReference type="PANTHER" id="PTHR42852">
    <property type="entry name" value="THIOL:DISULFIDE INTERCHANGE PROTEIN DSBE"/>
    <property type="match status" value="1"/>
</dbReference>
<accession>A0A7T0C4Y1</accession>
<evidence type="ECO:0000256" key="2">
    <source>
        <dbReference type="SAM" id="Phobius"/>
    </source>
</evidence>
<dbReference type="PANTHER" id="PTHR42852:SF17">
    <property type="entry name" value="THIOREDOXIN-LIKE PROTEIN HI_1115"/>
    <property type="match status" value="1"/>
</dbReference>
<evidence type="ECO:0000313" key="5">
    <source>
        <dbReference type="Proteomes" id="UP000594464"/>
    </source>
</evidence>
<dbReference type="InterPro" id="IPR036249">
    <property type="entry name" value="Thioredoxin-like_sf"/>
</dbReference>
<name>A0A7T0C4Y1_9BACT</name>
<gene>
    <name evidence="4" type="ORF">G3M78_14520</name>
</gene>